<dbReference type="Gene3D" id="2.60.120.10">
    <property type="entry name" value="Jelly Rolls"/>
    <property type="match status" value="1"/>
</dbReference>
<dbReference type="RefSeq" id="WP_018472782.1">
    <property type="nucleotide sequence ID" value="NZ_BMWX01000003.1"/>
</dbReference>
<dbReference type="InterPro" id="IPR011051">
    <property type="entry name" value="RmlC_Cupin_sf"/>
</dbReference>
<evidence type="ECO:0000259" key="4">
    <source>
        <dbReference type="PROSITE" id="PS01124"/>
    </source>
</evidence>
<keyword evidence="3" id="KW-0804">Transcription</keyword>
<dbReference type="PROSITE" id="PS01124">
    <property type="entry name" value="HTH_ARAC_FAMILY_2"/>
    <property type="match status" value="1"/>
</dbReference>
<dbReference type="PANTHER" id="PTHR43280">
    <property type="entry name" value="ARAC-FAMILY TRANSCRIPTIONAL REGULATOR"/>
    <property type="match status" value="1"/>
</dbReference>
<dbReference type="PANTHER" id="PTHR43280:SF27">
    <property type="entry name" value="TRANSCRIPTIONAL REGULATOR MTLR"/>
    <property type="match status" value="1"/>
</dbReference>
<keyword evidence="2" id="KW-0238">DNA-binding</keyword>
<dbReference type="InterPro" id="IPR013096">
    <property type="entry name" value="Cupin_2"/>
</dbReference>
<dbReference type="Proteomes" id="UP000619457">
    <property type="component" value="Unassembled WGS sequence"/>
</dbReference>
<name>A0A918Q0L6_9BACT</name>
<dbReference type="InterPro" id="IPR014710">
    <property type="entry name" value="RmlC-like_jellyroll"/>
</dbReference>
<dbReference type="Pfam" id="PF12833">
    <property type="entry name" value="HTH_18"/>
    <property type="match status" value="1"/>
</dbReference>
<dbReference type="InterPro" id="IPR018060">
    <property type="entry name" value="HTH_AraC"/>
</dbReference>
<dbReference type="InterPro" id="IPR020449">
    <property type="entry name" value="Tscrpt_reg_AraC-type_HTH"/>
</dbReference>
<dbReference type="Pfam" id="PF07883">
    <property type="entry name" value="Cupin_2"/>
    <property type="match status" value="1"/>
</dbReference>
<dbReference type="EMBL" id="BMWX01000003">
    <property type="protein sequence ID" value="GGZ29197.1"/>
    <property type="molecule type" value="Genomic_DNA"/>
</dbReference>
<dbReference type="GO" id="GO:0003700">
    <property type="term" value="F:DNA-binding transcription factor activity"/>
    <property type="evidence" value="ECO:0007669"/>
    <property type="project" value="InterPro"/>
</dbReference>
<accession>A0A918Q0L6</accession>
<gene>
    <name evidence="5" type="ORF">GCM10007049_22980</name>
</gene>
<keyword evidence="6" id="KW-1185">Reference proteome</keyword>
<dbReference type="SUPFAM" id="SSF46689">
    <property type="entry name" value="Homeodomain-like"/>
    <property type="match status" value="2"/>
</dbReference>
<dbReference type="Gene3D" id="1.10.10.60">
    <property type="entry name" value="Homeodomain-like"/>
    <property type="match status" value="2"/>
</dbReference>
<dbReference type="InterPro" id="IPR009057">
    <property type="entry name" value="Homeodomain-like_sf"/>
</dbReference>
<reference evidence="5" key="2">
    <citation type="submission" date="2020-09" db="EMBL/GenBank/DDBJ databases">
        <authorList>
            <person name="Sun Q."/>
            <person name="Kim S."/>
        </authorList>
    </citation>
    <scope>NUCLEOTIDE SEQUENCE</scope>
    <source>
        <strain evidence="5">KCTC 12368</strain>
    </source>
</reference>
<evidence type="ECO:0000256" key="2">
    <source>
        <dbReference type="ARBA" id="ARBA00023125"/>
    </source>
</evidence>
<dbReference type="PRINTS" id="PR00032">
    <property type="entry name" value="HTHARAC"/>
</dbReference>
<reference evidence="5" key="1">
    <citation type="journal article" date="2014" name="Int. J. Syst. Evol. Microbiol.">
        <title>Complete genome sequence of Corynebacterium casei LMG S-19264T (=DSM 44701T), isolated from a smear-ripened cheese.</title>
        <authorList>
            <consortium name="US DOE Joint Genome Institute (JGI-PGF)"/>
            <person name="Walter F."/>
            <person name="Albersmeier A."/>
            <person name="Kalinowski J."/>
            <person name="Ruckert C."/>
        </authorList>
    </citation>
    <scope>NUCLEOTIDE SEQUENCE</scope>
    <source>
        <strain evidence="5">KCTC 12368</strain>
    </source>
</reference>
<comment type="caution">
    <text evidence="5">The sequence shown here is derived from an EMBL/GenBank/DDBJ whole genome shotgun (WGS) entry which is preliminary data.</text>
</comment>
<dbReference type="SMART" id="SM00342">
    <property type="entry name" value="HTH_ARAC"/>
    <property type="match status" value="1"/>
</dbReference>
<protein>
    <submittedName>
        <fullName evidence="5">AraC family transcriptional regulator</fullName>
    </submittedName>
</protein>
<evidence type="ECO:0000313" key="6">
    <source>
        <dbReference type="Proteomes" id="UP000619457"/>
    </source>
</evidence>
<keyword evidence="1" id="KW-0805">Transcription regulation</keyword>
<proteinExistence type="predicted"/>
<organism evidence="5 6">
    <name type="scientific">Echinicola pacifica</name>
    <dbReference type="NCBI Taxonomy" id="346377"/>
    <lineage>
        <taxon>Bacteria</taxon>
        <taxon>Pseudomonadati</taxon>
        <taxon>Bacteroidota</taxon>
        <taxon>Cytophagia</taxon>
        <taxon>Cytophagales</taxon>
        <taxon>Cyclobacteriaceae</taxon>
        <taxon>Echinicola</taxon>
    </lineage>
</organism>
<dbReference type="GO" id="GO:0043565">
    <property type="term" value="F:sequence-specific DNA binding"/>
    <property type="evidence" value="ECO:0007669"/>
    <property type="project" value="InterPro"/>
</dbReference>
<sequence>MKPLVQKLPRKEFKSFVSLELSTPLFETPWHRHIESEILYIHKGFGTAIIGDYVGEFTSGDLFYIGSNVPHWFKKSTDDLFCTVKVIQFDPTIFGRSFISLPEMARIRQLVELKQGMRIHYSSLSSLLPRVLSLESMEGFGHINGLLNILDEISANTENELITNEPIDSFDSKGIIDEVLEYIFSHFNKNIQLEELAAIAKMSSSNFRRFFKLNTKKSFSGFIKEIRIAHACKLLKDRNVFVSQIFHECGYRNISNFNRQFKEVKGITPSQYREQIWKP</sequence>
<evidence type="ECO:0000256" key="1">
    <source>
        <dbReference type="ARBA" id="ARBA00023015"/>
    </source>
</evidence>
<evidence type="ECO:0000313" key="5">
    <source>
        <dbReference type="EMBL" id="GGZ29197.1"/>
    </source>
</evidence>
<dbReference type="SUPFAM" id="SSF51182">
    <property type="entry name" value="RmlC-like cupins"/>
    <property type="match status" value="1"/>
</dbReference>
<evidence type="ECO:0000256" key="3">
    <source>
        <dbReference type="ARBA" id="ARBA00023163"/>
    </source>
</evidence>
<feature type="domain" description="HTH araC/xylS-type" evidence="4">
    <location>
        <begin position="177"/>
        <end position="275"/>
    </location>
</feature>
<dbReference type="AlphaFoldDB" id="A0A918Q0L6"/>